<gene>
    <name evidence="11" type="ORF">XM53_16560</name>
</gene>
<keyword evidence="6" id="KW-0479">Metal-binding</keyword>
<dbReference type="PANTHER" id="PTHR33540">
    <property type="entry name" value="TRNA THREONYLCARBAMOYLADENOSINE BIOSYNTHESIS PROTEIN TSAE"/>
    <property type="match status" value="1"/>
</dbReference>
<dbReference type="PANTHER" id="PTHR33540:SF2">
    <property type="entry name" value="TRNA THREONYLCARBAMOYLADENOSINE BIOSYNTHESIS PROTEIN TSAE"/>
    <property type="match status" value="1"/>
</dbReference>
<keyword evidence="11" id="KW-0808">Transferase</keyword>
<sequence length="157" mass="17142">MPTRRLHLTLSGPDATAGLARRIGAVLRPGDVLLLDGPVGAGKTHFARSLIQSLLPAPEDVPSPTFTLVQTYEAPAFDIWHTDLYRLSAPEEVIELGLLEAFEHSVTLVEWPDRLGAIAPAGALSLTFTPQDDPDQRGLDITWHDPRWDGRAGEFSE</sequence>
<reference evidence="11 12" key="1">
    <citation type="submission" date="2015-04" db="EMBL/GenBank/DDBJ databases">
        <title>The draft genome sequence of Roseovarius sp.R12b.</title>
        <authorList>
            <person name="Li G."/>
            <person name="Lai Q."/>
            <person name="Shao Z."/>
            <person name="Yan P."/>
        </authorList>
    </citation>
    <scope>NUCLEOTIDE SEQUENCE [LARGE SCALE GENOMIC DNA]</scope>
    <source>
        <strain evidence="11 12">R12B</strain>
    </source>
</reference>
<dbReference type="EMBL" id="LAXJ01000020">
    <property type="protein sequence ID" value="KRS11205.1"/>
    <property type="molecule type" value="Genomic_DNA"/>
</dbReference>
<dbReference type="GO" id="GO:0016301">
    <property type="term" value="F:kinase activity"/>
    <property type="evidence" value="ECO:0007669"/>
    <property type="project" value="UniProtKB-KW"/>
</dbReference>
<comment type="similarity">
    <text evidence="2">Belongs to the TsaE family.</text>
</comment>
<dbReference type="Gene3D" id="3.40.50.300">
    <property type="entry name" value="P-loop containing nucleotide triphosphate hydrolases"/>
    <property type="match status" value="1"/>
</dbReference>
<dbReference type="RefSeq" id="WP_057795325.1">
    <property type="nucleotide sequence ID" value="NZ_LAXJ01000020.1"/>
</dbReference>
<evidence type="ECO:0000256" key="7">
    <source>
        <dbReference type="ARBA" id="ARBA00022741"/>
    </source>
</evidence>
<dbReference type="AlphaFoldDB" id="A0A0T5NQJ2"/>
<dbReference type="PATRIC" id="fig|1641875.4.peg.1811"/>
<dbReference type="GO" id="GO:0002949">
    <property type="term" value="P:tRNA threonylcarbamoyladenosine modification"/>
    <property type="evidence" value="ECO:0007669"/>
    <property type="project" value="InterPro"/>
</dbReference>
<dbReference type="GO" id="GO:0046872">
    <property type="term" value="F:metal ion binding"/>
    <property type="evidence" value="ECO:0007669"/>
    <property type="project" value="UniProtKB-KW"/>
</dbReference>
<evidence type="ECO:0000256" key="1">
    <source>
        <dbReference type="ARBA" id="ARBA00004496"/>
    </source>
</evidence>
<keyword evidence="7" id="KW-0547">Nucleotide-binding</keyword>
<name>A0A0T5NQJ2_9RHOB</name>
<evidence type="ECO:0000313" key="11">
    <source>
        <dbReference type="EMBL" id="KRS11205.1"/>
    </source>
</evidence>
<dbReference type="NCBIfam" id="TIGR00150">
    <property type="entry name" value="T6A_YjeE"/>
    <property type="match status" value="1"/>
</dbReference>
<dbReference type="InterPro" id="IPR003442">
    <property type="entry name" value="T6A_TsaE"/>
</dbReference>
<comment type="caution">
    <text evidence="11">The sequence shown here is derived from an EMBL/GenBank/DDBJ whole genome shotgun (WGS) entry which is preliminary data.</text>
</comment>
<accession>A0A0T5NQJ2</accession>
<protein>
    <recommendedName>
        <fullName evidence="3">tRNA threonylcarbamoyladenosine biosynthesis protein TsaE</fullName>
    </recommendedName>
    <alternativeName>
        <fullName evidence="10">t(6)A37 threonylcarbamoyladenosine biosynthesis protein TsaE</fullName>
    </alternativeName>
</protein>
<dbReference type="SUPFAM" id="SSF52540">
    <property type="entry name" value="P-loop containing nucleoside triphosphate hydrolases"/>
    <property type="match status" value="1"/>
</dbReference>
<dbReference type="GO" id="GO:0005524">
    <property type="term" value="F:ATP binding"/>
    <property type="evidence" value="ECO:0007669"/>
    <property type="project" value="UniProtKB-KW"/>
</dbReference>
<evidence type="ECO:0000256" key="4">
    <source>
        <dbReference type="ARBA" id="ARBA00022490"/>
    </source>
</evidence>
<keyword evidence="4" id="KW-0963">Cytoplasm</keyword>
<dbReference type="Pfam" id="PF02367">
    <property type="entry name" value="TsaE"/>
    <property type="match status" value="1"/>
</dbReference>
<evidence type="ECO:0000313" key="12">
    <source>
        <dbReference type="Proteomes" id="UP000051295"/>
    </source>
</evidence>
<comment type="subcellular location">
    <subcellularLocation>
        <location evidence="1">Cytoplasm</location>
    </subcellularLocation>
</comment>
<evidence type="ECO:0000256" key="6">
    <source>
        <dbReference type="ARBA" id="ARBA00022723"/>
    </source>
</evidence>
<evidence type="ECO:0000256" key="10">
    <source>
        <dbReference type="ARBA" id="ARBA00032441"/>
    </source>
</evidence>
<keyword evidence="9" id="KW-0460">Magnesium</keyword>
<evidence type="ECO:0000256" key="9">
    <source>
        <dbReference type="ARBA" id="ARBA00022842"/>
    </source>
</evidence>
<dbReference type="STRING" id="1641875.XM53_16560"/>
<evidence type="ECO:0000256" key="8">
    <source>
        <dbReference type="ARBA" id="ARBA00022840"/>
    </source>
</evidence>
<dbReference type="OrthoDB" id="9800307at2"/>
<keyword evidence="5" id="KW-0819">tRNA processing</keyword>
<dbReference type="GO" id="GO:0005737">
    <property type="term" value="C:cytoplasm"/>
    <property type="evidence" value="ECO:0007669"/>
    <property type="project" value="UniProtKB-SubCell"/>
</dbReference>
<evidence type="ECO:0000256" key="2">
    <source>
        <dbReference type="ARBA" id="ARBA00007599"/>
    </source>
</evidence>
<keyword evidence="12" id="KW-1185">Reference proteome</keyword>
<dbReference type="Proteomes" id="UP000051295">
    <property type="component" value="Unassembled WGS sequence"/>
</dbReference>
<organism evidence="11 12">
    <name type="scientific">Roseovarius atlanticus</name>
    <dbReference type="NCBI Taxonomy" id="1641875"/>
    <lineage>
        <taxon>Bacteria</taxon>
        <taxon>Pseudomonadati</taxon>
        <taxon>Pseudomonadota</taxon>
        <taxon>Alphaproteobacteria</taxon>
        <taxon>Rhodobacterales</taxon>
        <taxon>Roseobacteraceae</taxon>
        <taxon>Roseovarius</taxon>
    </lineage>
</organism>
<evidence type="ECO:0000256" key="3">
    <source>
        <dbReference type="ARBA" id="ARBA00019010"/>
    </source>
</evidence>
<keyword evidence="11" id="KW-0418">Kinase</keyword>
<keyword evidence="8" id="KW-0067">ATP-binding</keyword>
<proteinExistence type="inferred from homology"/>
<evidence type="ECO:0000256" key="5">
    <source>
        <dbReference type="ARBA" id="ARBA00022694"/>
    </source>
</evidence>
<dbReference type="InterPro" id="IPR027417">
    <property type="entry name" value="P-loop_NTPase"/>
</dbReference>